<dbReference type="PANTHER" id="PTHR30075">
    <property type="entry name" value="GLYCYL-TRNA SYNTHETASE"/>
    <property type="match status" value="1"/>
</dbReference>
<evidence type="ECO:0000256" key="5">
    <source>
        <dbReference type="ARBA" id="ARBA00022741"/>
    </source>
</evidence>
<comment type="subunit">
    <text evidence="10">Tetramer of two alpha and two beta subunits.</text>
</comment>
<dbReference type="Pfam" id="PF05746">
    <property type="entry name" value="DALR_1"/>
    <property type="match status" value="1"/>
</dbReference>
<feature type="domain" description="DALR anticodon binding" evidence="11">
    <location>
        <begin position="585"/>
        <end position="678"/>
    </location>
</feature>
<dbReference type="RefSeq" id="WP_029092489.1">
    <property type="nucleotide sequence ID" value="NZ_CBCPHX010000001.1"/>
</dbReference>
<proteinExistence type="inferred from homology"/>
<protein>
    <recommendedName>
        <fullName evidence="10">Glycine--tRNA ligase beta subunit</fullName>
        <ecNumber evidence="10">6.1.1.14</ecNumber>
    </recommendedName>
    <alternativeName>
        <fullName evidence="10">Glycyl-tRNA synthetase beta subunit</fullName>
        <shortName evidence="10">GlyRS</shortName>
    </alternativeName>
</protein>
<dbReference type="EC" id="6.1.1.14" evidence="10"/>
<dbReference type="InterPro" id="IPR008909">
    <property type="entry name" value="DALR_anticod-bd"/>
</dbReference>
<dbReference type="InterPro" id="IPR006194">
    <property type="entry name" value="Gly-tRNA-synth_heterodimer"/>
</dbReference>
<keyword evidence="3 10" id="KW-0963">Cytoplasm</keyword>
<keyword evidence="5 10" id="KW-0547">Nucleotide-binding</keyword>
<dbReference type="GO" id="GO:0005829">
    <property type="term" value="C:cytosol"/>
    <property type="evidence" value="ECO:0007669"/>
    <property type="project" value="TreeGrafter"/>
</dbReference>
<keyword evidence="7 10" id="KW-0648">Protein biosynthesis</keyword>
<keyword evidence="8 10" id="KW-0030">Aminoacyl-tRNA synthetase</keyword>
<evidence type="ECO:0000313" key="12">
    <source>
        <dbReference type="EMBL" id="ATF26915.1"/>
    </source>
</evidence>
<dbReference type="EMBL" id="CP023483">
    <property type="protein sequence ID" value="ATF26915.1"/>
    <property type="molecule type" value="Genomic_DNA"/>
</dbReference>
<evidence type="ECO:0000256" key="8">
    <source>
        <dbReference type="ARBA" id="ARBA00023146"/>
    </source>
</evidence>
<dbReference type="PANTHER" id="PTHR30075:SF2">
    <property type="entry name" value="GLYCINE--TRNA LIGASE, CHLOROPLASTIC_MITOCHONDRIAL 2"/>
    <property type="match status" value="1"/>
</dbReference>
<evidence type="ECO:0000256" key="4">
    <source>
        <dbReference type="ARBA" id="ARBA00022598"/>
    </source>
</evidence>
<dbReference type="GO" id="GO:0004814">
    <property type="term" value="F:arginine-tRNA ligase activity"/>
    <property type="evidence" value="ECO:0007669"/>
    <property type="project" value="InterPro"/>
</dbReference>
<evidence type="ECO:0000256" key="9">
    <source>
        <dbReference type="ARBA" id="ARBA00047937"/>
    </source>
</evidence>
<evidence type="ECO:0000256" key="7">
    <source>
        <dbReference type="ARBA" id="ARBA00022917"/>
    </source>
</evidence>
<comment type="catalytic activity">
    <reaction evidence="9 10">
        <text>tRNA(Gly) + glycine + ATP = glycyl-tRNA(Gly) + AMP + diphosphate</text>
        <dbReference type="Rhea" id="RHEA:16013"/>
        <dbReference type="Rhea" id="RHEA-COMP:9664"/>
        <dbReference type="Rhea" id="RHEA-COMP:9683"/>
        <dbReference type="ChEBI" id="CHEBI:30616"/>
        <dbReference type="ChEBI" id="CHEBI:33019"/>
        <dbReference type="ChEBI" id="CHEBI:57305"/>
        <dbReference type="ChEBI" id="CHEBI:78442"/>
        <dbReference type="ChEBI" id="CHEBI:78522"/>
        <dbReference type="ChEBI" id="CHEBI:456215"/>
        <dbReference type="EC" id="6.1.1.14"/>
    </reaction>
</comment>
<dbReference type="PRINTS" id="PR01045">
    <property type="entry name" value="TRNASYNTHGB"/>
</dbReference>
<comment type="subcellular location">
    <subcellularLocation>
        <location evidence="1 10">Cytoplasm</location>
    </subcellularLocation>
</comment>
<dbReference type="GO" id="GO:0005524">
    <property type="term" value="F:ATP binding"/>
    <property type="evidence" value="ECO:0007669"/>
    <property type="project" value="UniProtKB-UniRule"/>
</dbReference>
<evidence type="ECO:0000256" key="3">
    <source>
        <dbReference type="ARBA" id="ARBA00022490"/>
    </source>
</evidence>
<keyword evidence="13" id="KW-1185">Reference proteome</keyword>
<dbReference type="Proteomes" id="UP000243591">
    <property type="component" value="Chromosome"/>
</dbReference>
<reference evidence="12 13" key="1">
    <citation type="submission" date="2017-09" db="EMBL/GenBank/DDBJ databases">
        <title>Complete Genome Sequences of Two Strains of the Meat Spoilage Bacterium Brochothrix thermosphacta Isolated from Ground Chicken.</title>
        <authorList>
            <person name="Paoli G.C."/>
            <person name="Wijey C."/>
            <person name="Chen C.-Y."/>
            <person name="Nguyen L."/>
            <person name="Yan X."/>
            <person name="Irwin P.L."/>
        </authorList>
    </citation>
    <scope>NUCLEOTIDE SEQUENCE [LARGE SCALE GENOMIC DNA]</scope>
    <source>
        <strain evidence="12 13">BI</strain>
    </source>
</reference>
<evidence type="ECO:0000259" key="11">
    <source>
        <dbReference type="Pfam" id="PF05746"/>
    </source>
</evidence>
<keyword evidence="4 10" id="KW-0436">Ligase</keyword>
<dbReference type="HAMAP" id="MF_00255">
    <property type="entry name" value="Gly_tRNA_synth_beta"/>
    <property type="match status" value="1"/>
</dbReference>
<comment type="similarity">
    <text evidence="2 10">Belongs to the class-II aminoacyl-tRNA synthetase family.</text>
</comment>
<dbReference type="Pfam" id="PF02092">
    <property type="entry name" value="tRNA_synt_2f"/>
    <property type="match status" value="1"/>
</dbReference>
<evidence type="ECO:0000256" key="2">
    <source>
        <dbReference type="ARBA" id="ARBA00008226"/>
    </source>
</evidence>
<dbReference type="OrthoDB" id="9775440at2"/>
<accession>A0A1D2LCX4</accession>
<dbReference type="AlphaFoldDB" id="A0A1D2LCX4"/>
<dbReference type="InterPro" id="IPR015944">
    <property type="entry name" value="Gly-tRNA-synth_bsu"/>
</dbReference>
<evidence type="ECO:0000256" key="1">
    <source>
        <dbReference type="ARBA" id="ARBA00004496"/>
    </source>
</evidence>
<dbReference type="GO" id="GO:0006420">
    <property type="term" value="P:arginyl-tRNA aminoacylation"/>
    <property type="evidence" value="ECO:0007669"/>
    <property type="project" value="InterPro"/>
</dbReference>
<evidence type="ECO:0000256" key="6">
    <source>
        <dbReference type="ARBA" id="ARBA00022840"/>
    </source>
</evidence>
<dbReference type="GO" id="GO:0004820">
    <property type="term" value="F:glycine-tRNA ligase activity"/>
    <property type="evidence" value="ECO:0007669"/>
    <property type="project" value="UniProtKB-UniRule"/>
</dbReference>
<evidence type="ECO:0000256" key="10">
    <source>
        <dbReference type="HAMAP-Rule" id="MF_00255"/>
    </source>
</evidence>
<sequence length="688" mass="77432">MTQDILLEIGLEEMPAKYVQASEIQLKEHVQAWLTEQGLEHGEVSSYSTPRRLAVTVQAVAESQADREDEVRGPAKKTALDENGEWSRAAQGFVRGQGVSTDDIYFKEVKGTEYVFVLKKTTGVSTTELLKEWDKIVLGLNFPVNMHWANHHVKYIRPIHWIVALYGETVVPFQILDVETGRTSRGHRFLGKDIEIKSAATYESQLEEVFVVAEQTKRREMIAGQVAALATQKGWTVPIDEDLLEEVTNLVEYPTVLFGNFEENYLDLPADVLITIMREHQRYFPVTDAAGQLLPFFITVRNGNDQYLETVAKGNEKVLRARLSDGEFFYQEDQKITIAAALEKLEKITFHQKLGSMSAKIERVGKVVAALADRFGFTADEKADVQRAAAIYKFDLVTNLVGEFPELQGEMGYKYALLQGEKETVATAIRESYLPKSSEGELPSSKIGALLALADKLETLGGFFSVDMVPTGSNDPFALRRAMIGVVRILINQGWELPFDGTIREIITLQENAGVKVMPIDETLNQFHQFLGRRLRNLLSGEAVRHDIVEAMVGGETRDLSQLFKRATALNNVSKEEWFRPTVEALTRVMNLSQKLEVPCAIEEELFENESEAALYTAITQVKQSYKAATPEEKLALFKSLKQPIEAFFENTLVMVDDEKKRNNRLSMLAELASVLRSFANFDEIIVK</sequence>
<organism evidence="12 13">
    <name type="scientific">Brochothrix thermosphacta</name>
    <name type="common">Microbacterium thermosphactum</name>
    <dbReference type="NCBI Taxonomy" id="2756"/>
    <lineage>
        <taxon>Bacteria</taxon>
        <taxon>Bacillati</taxon>
        <taxon>Bacillota</taxon>
        <taxon>Bacilli</taxon>
        <taxon>Bacillales</taxon>
        <taxon>Listeriaceae</taxon>
        <taxon>Brochothrix</taxon>
    </lineage>
</organism>
<evidence type="ECO:0000313" key="13">
    <source>
        <dbReference type="Proteomes" id="UP000243591"/>
    </source>
</evidence>
<keyword evidence="6 10" id="KW-0067">ATP-binding</keyword>
<gene>
    <name evidence="10" type="primary">glyS</name>
    <name evidence="12" type="ORF">CNY62_11410</name>
</gene>
<dbReference type="GO" id="GO:0006426">
    <property type="term" value="P:glycyl-tRNA aminoacylation"/>
    <property type="evidence" value="ECO:0007669"/>
    <property type="project" value="UniProtKB-UniRule"/>
</dbReference>
<dbReference type="NCBIfam" id="TIGR00211">
    <property type="entry name" value="glyS"/>
    <property type="match status" value="1"/>
</dbReference>
<dbReference type="STRING" id="2756.BFR44_04655"/>
<name>A0A1D2LCX4_BROTH</name>
<dbReference type="SUPFAM" id="SSF109604">
    <property type="entry name" value="HD-domain/PDEase-like"/>
    <property type="match status" value="1"/>
</dbReference>
<dbReference type="PROSITE" id="PS50861">
    <property type="entry name" value="AA_TRNA_LIGASE_II_GLYAB"/>
    <property type="match status" value="1"/>
</dbReference>
<dbReference type="KEGG" id="bths:CNY62_11410"/>